<keyword evidence="4" id="KW-0966">Cell projection</keyword>
<evidence type="ECO:0000256" key="2">
    <source>
        <dbReference type="ARBA" id="ARBA00022846"/>
    </source>
</evidence>
<accession>A0A9P0LRP1</accession>
<evidence type="ECO:0000256" key="6">
    <source>
        <dbReference type="SAM" id="MobiDB-lite"/>
    </source>
</evidence>
<reference evidence="7" key="1">
    <citation type="submission" date="2022-03" db="EMBL/GenBank/DDBJ databases">
        <authorList>
            <person name="Sayadi A."/>
        </authorList>
    </citation>
    <scope>NUCLEOTIDE SEQUENCE</scope>
</reference>
<feature type="compositionally biased region" description="Basic and acidic residues" evidence="6">
    <location>
        <begin position="224"/>
        <end position="239"/>
    </location>
</feature>
<evidence type="ECO:0008006" key="9">
    <source>
        <dbReference type="Google" id="ProtNLM"/>
    </source>
</evidence>
<evidence type="ECO:0000313" key="7">
    <source>
        <dbReference type="EMBL" id="CAH1997597.1"/>
    </source>
</evidence>
<evidence type="ECO:0000313" key="8">
    <source>
        <dbReference type="Proteomes" id="UP001152888"/>
    </source>
</evidence>
<feature type="region of interest" description="Disordered" evidence="6">
    <location>
        <begin position="457"/>
        <end position="481"/>
    </location>
</feature>
<evidence type="ECO:0000256" key="1">
    <source>
        <dbReference type="ARBA" id="ARBA00004230"/>
    </source>
</evidence>
<comment type="similarity">
    <text evidence="5">Belongs to the ropporin family.</text>
</comment>
<protein>
    <recommendedName>
        <fullName evidence="9">Ropporin-1-like protein</fullName>
    </recommendedName>
</protein>
<organism evidence="7 8">
    <name type="scientific">Acanthoscelides obtectus</name>
    <name type="common">Bean weevil</name>
    <name type="synonym">Bruchus obtectus</name>
    <dbReference type="NCBI Taxonomy" id="200917"/>
    <lineage>
        <taxon>Eukaryota</taxon>
        <taxon>Metazoa</taxon>
        <taxon>Ecdysozoa</taxon>
        <taxon>Arthropoda</taxon>
        <taxon>Hexapoda</taxon>
        <taxon>Insecta</taxon>
        <taxon>Pterygota</taxon>
        <taxon>Neoptera</taxon>
        <taxon>Endopterygota</taxon>
        <taxon>Coleoptera</taxon>
        <taxon>Polyphaga</taxon>
        <taxon>Cucujiformia</taxon>
        <taxon>Chrysomeloidea</taxon>
        <taxon>Chrysomelidae</taxon>
        <taxon>Bruchinae</taxon>
        <taxon>Bruchini</taxon>
        <taxon>Acanthoscelides</taxon>
    </lineage>
</organism>
<dbReference type="Proteomes" id="UP001152888">
    <property type="component" value="Unassembled WGS sequence"/>
</dbReference>
<dbReference type="Gene3D" id="1.20.890.10">
    <property type="entry name" value="cAMP-dependent protein kinase regulatory subunit, dimerization-anchoring domain"/>
    <property type="match status" value="1"/>
</dbReference>
<gene>
    <name evidence="7" type="ORF">ACAOBT_LOCUS23859</name>
</gene>
<evidence type="ECO:0000256" key="4">
    <source>
        <dbReference type="ARBA" id="ARBA00023273"/>
    </source>
</evidence>
<dbReference type="GO" id="GO:0031514">
    <property type="term" value="C:motile cilium"/>
    <property type="evidence" value="ECO:0007669"/>
    <property type="project" value="UniProtKB-SubCell"/>
</dbReference>
<keyword evidence="8" id="KW-1185">Reference proteome</keyword>
<dbReference type="AlphaFoldDB" id="A0A9P0LRP1"/>
<feature type="compositionally biased region" description="Acidic residues" evidence="6">
    <location>
        <begin position="214"/>
        <end position="223"/>
    </location>
</feature>
<dbReference type="SUPFAM" id="SSF47391">
    <property type="entry name" value="Dimerization-anchoring domain of cAMP-dependent PK regulatory subunit"/>
    <property type="match status" value="1"/>
</dbReference>
<evidence type="ECO:0000256" key="3">
    <source>
        <dbReference type="ARBA" id="ARBA00023069"/>
    </source>
</evidence>
<evidence type="ECO:0000256" key="5">
    <source>
        <dbReference type="ARBA" id="ARBA00035651"/>
    </source>
</evidence>
<feature type="region of interest" description="Disordered" evidence="6">
    <location>
        <begin position="285"/>
        <end position="353"/>
    </location>
</feature>
<keyword evidence="3" id="KW-0969">Cilium</keyword>
<dbReference type="OrthoDB" id="10067602at2759"/>
<dbReference type="CDD" id="cd23019">
    <property type="entry name" value="DD_ROP"/>
    <property type="match status" value="1"/>
</dbReference>
<feature type="compositionally biased region" description="Basic and acidic residues" evidence="6">
    <location>
        <begin position="313"/>
        <end position="343"/>
    </location>
</feature>
<keyword evidence="2" id="KW-0282">Flagellum</keyword>
<dbReference type="PANTHER" id="PTHR14952:SF9">
    <property type="entry name" value="EF-HAND DOMAIN-CONTAINING PROTEIN"/>
    <property type="match status" value="1"/>
</dbReference>
<dbReference type="EMBL" id="CAKOFQ010007296">
    <property type="protein sequence ID" value="CAH1997597.1"/>
    <property type="molecule type" value="Genomic_DNA"/>
</dbReference>
<comment type="subcellular location">
    <subcellularLocation>
        <location evidence="1">Cell projection</location>
        <location evidence="1">Cilium</location>
        <location evidence="1">Flagellum</location>
    </subcellularLocation>
</comment>
<sequence>MPEQMYCSEQISIPPSFPYLLRQYAKAAIRTQPSDLLKWSTAYFRCLSLDIPPPVKPRLEYPIPKGFCGITPGWLKALLYQLQNNRTVSFKILWDRWTGACLEHKTLIQILCLGGFADAEAIPWLKFVGLCAAHLTHDLTHTMMLICEISTEEPEGGSAMISLEIFMELYKFLANIDASKPQKLKNIHFTDSVLSLWGEKVEEEAKQESKEEIAIEAESESSQETEKSVMDEAIKEPSRETISCPSIAGDEELKYDVDYFIDIPEEEGEDDIKIHEYLEGVRPPFDIGVEPVEEPQGDVKKVAREETEDEQKAEEKAATKNENDEQNEGDKSEQAGEGRKEDEVPGEGGFEELVPYDVEYVAPEEEGVLGDEGSVETVFEEPRKIEPERSLFEDQRALFEDLERFKVLQEIPGETDEEVEKYKCALIEDMPLTESQLKAVGHFGPGITDIEPIKEGAAPDEDVGEEEEEFVGESEEEDKDTHYEEVWVDAIPGIGPVVPEHLVRAVGEYMSSIAAIQHGMVMPRNIRHYNCPPLEVVEY</sequence>
<proteinExistence type="inferred from homology"/>
<dbReference type="PANTHER" id="PTHR14952">
    <property type="entry name" value="ROPPORIN-1-LIKE PROTEIN"/>
    <property type="match status" value="1"/>
</dbReference>
<feature type="compositionally biased region" description="Acidic residues" evidence="6">
    <location>
        <begin position="458"/>
        <end position="478"/>
    </location>
</feature>
<feature type="region of interest" description="Disordered" evidence="6">
    <location>
        <begin position="207"/>
        <end position="240"/>
    </location>
</feature>
<comment type="caution">
    <text evidence="7">The sequence shown here is derived from an EMBL/GenBank/DDBJ whole genome shotgun (WGS) entry which is preliminary data.</text>
</comment>
<dbReference type="InterPro" id="IPR047844">
    <property type="entry name" value="ROP_DD"/>
</dbReference>
<name>A0A9P0LRP1_ACAOB</name>